<name>A0ABW6TNV8_9NOCA</name>
<evidence type="ECO:0000313" key="2">
    <source>
        <dbReference type="Proteomes" id="UP001602089"/>
    </source>
</evidence>
<gene>
    <name evidence="1" type="ORF">ACFYY5_29635</name>
</gene>
<sequence>MKNKFFETRFADGNGQEVIQVHPYQEALWAKAFGVEDLADLFDLATPSVAIPKIDEAINRFNHDPETLRPLLDPSDSLKLRGNRMVLEQMRATLADHPDASISGLIDQ</sequence>
<dbReference type="RefSeq" id="WP_387132186.1">
    <property type="nucleotide sequence ID" value="NZ_JBIATK010000012.1"/>
</dbReference>
<keyword evidence="2" id="KW-1185">Reference proteome</keyword>
<comment type="caution">
    <text evidence="1">The sequence shown here is derived from an EMBL/GenBank/DDBJ whole genome shotgun (WGS) entry which is preliminary data.</text>
</comment>
<proteinExistence type="predicted"/>
<dbReference type="Proteomes" id="UP001602089">
    <property type="component" value="Unassembled WGS sequence"/>
</dbReference>
<accession>A0ABW6TNV8</accession>
<organism evidence="1 2">
    <name type="scientific">Nocardia elegans</name>
    <dbReference type="NCBI Taxonomy" id="300029"/>
    <lineage>
        <taxon>Bacteria</taxon>
        <taxon>Bacillati</taxon>
        <taxon>Actinomycetota</taxon>
        <taxon>Actinomycetes</taxon>
        <taxon>Mycobacteriales</taxon>
        <taxon>Nocardiaceae</taxon>
        <taxon>Nocardia</taxon>
    </lineage>
</organism>
<protein>
    <submittedName>
        <fullName evidence="1">Uncharacterized protein</fullName>
    </submittedName>
</protein>
<dbReference type="EMBL" id="JBIATK010000012">
    <property type="protein sequence ID" value="MFF4027018.1"/>
    <property type="molecule type" value="Genomic_DNA"/>
</dbReference>
<reference evidence="1 2" key="1">
    <citation type="submission" date="2024-10" db="EMBL/GenBank/DDBJ databases">
        <title>The Natural Products Discovery Center: Release of the First 8490 Sequenced Strains for Exploring Actinobacteria Biosynthetic Diversity.</title>
        <authorList>
            <person name="Kalkreuter E."/>
            <person name="Kautsar S.A."/>
            <person name="Yang D."/>
            <person name="Bader C.D."/>
            <person name="Teijaro C.N."/>
            <person name="Fluegel L."/>
            <person name="Davis C.M."/>
            <person name="Simpson J.R."/>
            <person name="Lauterbach L."/>
            <person name="Steele A.D."/>
            <person name="Gui C."/>
            <person name="Meng S."/>
            <person name="Li G."/>
            <person name="Viehrig K."/>
            <person name="Ye F."/>
            <person name="Su P."/>
            <person name="Kiefer A.F."/>
            <person name="Nichols A."/>
            <person name="Cepeda A.J."/>
            <person name="Yan W."/>
            <person name="Fan B."/>
            <person name="Jiang Y."/>
            <person name="Adhikari A."/>
            <person name="Zheng C.-J."/>
            <person name="Schuster L."/>
            <person name="Cowan T.M."/>
            <person name="Smanski M.J."/>
            <person name="Chevrette M.G."/>
            <person name="De Carvalho L.P.S."/>
            <person name="Shen B."/>
        </authorList>
    </citation>
    <scope>NUCLEOTIDE SEQUENCE [LARGE SCALE GENOMIC DNA]</scope>
    <source>
        <strain evidence="1 2">NPDC001867</strain>
    </source>
</reference>
<evidence type="ECO:0000313" key="1">
    <source>
        <dbReference type="EMBL" id="MFF4027018.1"/>
    </source>
</evidence>